<accession>A0A140L1Q2</accession>
<feature type="transmembrane region" description="Helical" evidence="7">
    <location>
        <begin position="32"/>
        <end position="58"/>
    </location>
</feature>
<gene>
    <name evidence="9" type="primary">dppB_2</name>
    <name evidence="9" type="ORF">AN618_23070</name>
</gene>
<dbReference type="SUPFAM" id="SSF161098">
    <property type="entry name" value="MetI-like"/>
    <property type="match status" value="1"/>
</dbReference>
<feature type="domain" description="ABC transmembrane type-1" evidence="8">
    <location>
        <begin position="1"/>
        <end position="101"/>
    </location>
</feature>
<dbReference type="AlphaFoldDB" id="A0A140L1Q2"/>
<keyword evidence="2 7" id="KW-0813">Transport</keyword>
<dbReference type="GO" id="GO:0055085">
    <property type="term" value="P:transmembrane transport"/>
    <property type="evidence" value="ECO:0007669"/>
    <property type="project" value="InterPro"/>
</dbReference>
<evidence type="ECO:0000256" key="6">
    <source>
        <dbReference type="ARBA" id="ARBA00023136"/>
    </source>
</evidence>
<dbReference type="PATRIC" id="fig|520764.3.peg.2482"/>
<evidence type="ECO:0000259" key="8">
    <source>
        <dbReference type="PROSITE" id="PS50928"/>
    </source>
</evidence>
<dbReference type="Pfam" id="PF00528">
    <property type="entry name" value="BPD_transp_1"/>
    <property type="match status" value="1"/>
</dbReference>
<evidence type="ECO:0000256" key="4">
    <source>
        <dbReference type="ARBA" id="ARBA00022692"/>
    </source>
</evidence>
<dbReference type="InterPro" id="IPR035906">
    <property type="entry name" value="MetI-like_sf"/>
</dbReference>
<feature type="transmembrane region" description="Helical" evidence="7">
    <location>
        <begin position="78"/>
        <end position="104"/>
    </location>
</feature>
<reference evidence="9 10" key="1">
    <citation type="submission" date="2015-12" db="EMBL/GenBank/DDBJ databases">
        <title>Draft genome sequnece of Fervidicola ferrireducens strain Y170.</title>
        <authorList>
            <person name="Patel B.K."/>
        </authorList>
    </citation>
    <scope>NUCLEOTIDE SEQUENCE [LARGE SCALE GENOMIC DNA]</scope>
    <source>
        <strain evidence="9 10">Y170</strain>
    </source>
</reference>
<dbReference type="CDD" id="cd06261">
    <property type="entry name" value="TM_PBP2"/>
    <property type="match status" value="1"/>
</dbReference>
<dbReference type="Gene3D" id="1.10.3720.10">
    <property type="entry name" value="MetI-like"/>
    <property type="match status" value="1"/>
</dbReference>
<proteinExistence type="inferred from homology"/>
<evidence type="ECO:0000313" key="9">
    <source>
        <dbReference type="EMBL" id="KXG74477.1"/>
    </source>
</evidence>
<evidence type="ECO:0000256" key="7">
    <source>
        <dbReference type="RuleBase" id="RU363032"/>
    </source>
</evidence>
<keyword evidence="6 7" id="KW-0472">Membrane</keyword>
<keyword evidence="5 7" id="KW-1133">Transmembrane helix</keyword>
<name>A0A140L1Q2_9FIRM</name>
<dbReference type="Proteomes" id="UP000070427">
    <property type="component" value="Unassembled WGS sequence"/>
</dbReference>
<evidence type="ECO:0000256" key="3">
    <source>
        <dbReference type="ARBA" id="ARBA00022475"/>
    </source>
</evidence>
<comment type="similarity">
    <text evidence="7">Belongs to the binding-protein-dependent transport system permease family.</text>
</comment>
<keyword evidence="3" id="KW-1003">Cell membrane</keyword>
<dbReference type="PROSITE" id="PS50928">
    <property type="entry name" value="ABC_TM1"/>
    <property type="match status" value="1"/>
</dbReference>
<evidence type="ECO:0000256" key="1">
    <source>
        <dbReference type="ARBA" id="ARBA00004651"/>
    </source>
</evidence>
<dbReference type="InterPro" id="IPR000515">
    <property type="entry name" value="MetI-like"/>
</dbReference>
<evidence type="ECO:0000313" key="10">
    <source>
        <dbReference type="Proteomes" id="UP000070427"/>
    </source>
</evidence>
<dbReference type="GO" id="GO:0005886">
    <property type="term" value="C:plasma membrane"/>
    <property type="evidence" value="ECO:0007669"/>
    <property type="project" value="UniProtKB-SubCell"/>
</dbReference>
<keyword evidence="10" id="KW-1185">Reference proteome</keyword>
<comment type="subcellular location">
    <subcellularLocation>
        <location evidence="1 7">Cell membrane</location>
        <topology evidence="1 7">Multi-pass membrane protein</topology>
    </subcellularLocation>
</comment>
<evidence type="ECO:0000256" key="5">
    <source>
        <dbReference type="ARBA" id="ARBA00022989"/>
    </source>
</evidence>
<dbReference type="PANTHER" id="PTHR30465:SF74">
    <property type="entry name" value="OLIGOPEPTIDE TRANSPORT SYSTEM PERMEASE PROTEIN OPPB"/>
    <property type="match status" value="1"/>
</dbReference>
<protein>
    <submittedName>
        <fullName evidence="9">Dipeptide transport system permease protein DppB</fullName>
    </submittedName>
</protein>
<dbReference type="STRING" id="520764.AN618_23070"/>
<dbReference type="PANTHER" id="PTHR30465">
    <property type="entry name" value="INNER MEMBRANE ABC TRANSPORTER"/>
    <property type="match status" value="1"/>
</dbReference>
<dbReference type="EMBL" id="LOED01000048">
    <property type="protein sequence ID" value="KXG74477.1"/>
    <property type="molecule type" value="Genomic_DNA"/>
</dbReference>
<evidence type="ECO:0000256" key="2">
    <source>
        <dbReference type="ARBA" id="ARBA00022448"/>
    </source>
</evidence>
<comment type="caution">
    <text evidence="9">The sequence shown here is derived from an EMBL/GenBank/DDBJ whole genome shotgun (WGS) entry which is preliminary data.</text>
</comment>
<dbReference type="InParanoid" id="A0A140L1Q2"/>
<keyword evidence="4 7" id="KW-0812">Transmembrane</keyword>
<sequence length="113" mass="12469">MLDVVNQDYIKTAKSKGLSPTQIVWKHQIRNAILPVVTVLGPVTATLLTGTFVIEQIFAIPGLGKFYILGIQNLDYSMVLGMTVFYGLFLIAANFIVDIIYGIIDPRIRIAGK</sequence>
<organism evidence="9 10">
    <name type="scientific">Fervidicola ferrireducens</name>
    <dbReference type="NCBI Taxonomy" id="520764"/>
    <lineage>
        <taxon>Bacteria</taxon>
        <taxon>Bacillati</taxon>
        <taxon>Bacillota</taxon>
        <taxon>Clostridia</taxon>
        <taxon>Thermosediminibacterales</taxon>
        <taxon>Thermosediminibacteraceae</taxon>
        <taxon>Fervidicola</taxon>
    </lineage>
</organism>